<dbReference type="EMBL" id="KI274129">
    <property type="protein sequence ID" value="ESA24205.1"/>
    <property type="molecule type" value="Genomic_DNA"/>
</dbReference>
<organism evidence="1">
    <name type="scientific">Rhizophagus irregularis (strain DAOM 181602 / DAOM 197198 / MUCL 43194)</name>
    <name type="common">Arbuscular mycorrhizal fungus</name>
    <name type="synonym">Glomus intraradices</name>
    <dbReference type="NCBI Taxonomy" id="747089"/>
    <lineage>
        <taxon>Eukaryota</taxon>
        <taxon>Fungi</taxon>
        <taxon>Fungi incertae sedis</taxon>
        <taxon>Mucoromycota</taxon>
        <taxon>Glomeromycotina</taxon>
        <taxon>Glomeromycetes</taxon>
        <taxon>Glomerales</taxon>
        <taxon>Glomeraceae</taxon>
        <taxon>Rhizophagus</taxon>
    </lineage>
</organism>
<name>U9UUZ5_RHIID</name>
<reference evidence="1" key="1">
    <citation type="submission" date="2013-07" db="EMBL/GenBank/DDBJ databases">
        <title>The genome of an arbuscular mycorrhizal fungus provides insights into the evolution of the oldest plant symbiosis.</title>
        <authorList>
            <consortium name="DOE Joint Genome Institute"/>
            <person name="Tisserant E."/>
            <person name="Malbreil M."/>
            <person name="Kuo A."/>
            <person name="Kohler A."/>
            <person name="Symeonidi A."/>
            <person name="Balestrini R."/>
            <person name="Charron P."/>
            <person name="Duensing N."/>
            <person name="Frei-dit-Frey N."/>
            <person name="Gianinazzi-Pearson V."/>
            <person name="Gilbert B."/>
            <person name="Handa Y."/>
            <person name="Hijri M."/>
            <person name="Kaul R."/>
            <person name="Kawaguchi M."/>
            <person name="Krajinski F."/>
            <person name="Lammers P."/>
            <person name="Lapierre D."/>
            <person name="Masclaux F.G."/>
            <person name="Murat C."/>
            <person name="Morin E."/>
            <person name="Ndikumana S."/>
            <person name="Pagni M."/>
            <person name="Petitpierre D."/>
            <person name="Requena N."/>
            <person name="Rosikiewicz P."/>
            <person name="Riley R."/>
            <person name="Saito K."/>
            <person name="San Clemente H."/>
            <person name="Shapiro H."/>
            <person name="van Tuinen D."/>
            <person name="Becard G."/>
            <person name="Bonfante P."/>
            <person name="Paszkowski U."/>
            <person name="Shachar-Hill Y."/>
            <person name="Young J.P."/>
            <person name="Sanders I.R."/>
            <person name="Henrissat B."/>
            <person name="Rensing S.A."/>
            <person name="Grigoriev I.V."/>
            <person name="Corradi N."/>
            <person name="Roux C."/>
            <person name="Martin F."/>
        </authorList>
    </citation>
    <scope>NUCLEOTIDE SEQUENCE</scope>
    <source>
        <strain evidence="1">DAOM 197198</strain>
    </source>
</reference>
<gene>
    <name evidence="1" type="ORF">GLOINDRAFT_14648</name>
</gene>
<protein>
    <submittedName>
        <fullName evidence="1">Uncharacterized protein</fullName>
    </submittedName>
</protein>
<accession>U9UUZ5</accession>
<evidence type="ECO:0000313" key="1">
    <source>
        <dbReference type="EMBL" id="ESA24205.1"/>
    </source>
</evidence>
<dbReference type="HOGENOM" id="CLU_3069801_0_0_1"/>
<dbReference type="AlphaFoldDB" id="U9UUZ5"/>
<proteinExistence type="predicted"/>
<sequence>MSITLFFLIKGSTSANASSSYGRFLGTDSIFAKNDNDLVIFVGEERDFEGKTL</sequence>